<organism evidence="6 7">
    <name type="scientific">Jatropha curcas</name>
    <name type="common">Barbados nut</name>
    <dbReference type="NCBI Taxonomy" id="180498"/>
    <lineage>
        <taxon>Eukaryota</taxon>
        <taxon>Viridiplantae</taxon>
        <taxon>Streptophyta</taxon>
        <taxon>Embryophyta</taxon>
        <taxon>Tracheophyta</taxon>
        <taxon>Spermatophyta</taxon>
        <taxon>Magnoliopsida</taxon>
        <taxon>eudicotyledons</taxon>
        <taxon>Gunneridae</taxon>
        <taxon>Pentapetalae</taxon>
        <taxon>rosids</taxon>
        <taxon>fabids</taxon>
        <taxon>Malpighiales</taxon>
        <taxon>Euphorbiaceae</taxon>
        <taxon>Crotonoideae</taxon>
        <taxon>Jatropheae</taxon>
        <taxon>Jatropha</taxon>
    </lineage>
</organism>
<evidence type="ECO:0000256" key="2">
    <source>
        <dbReference type="ARBA" id="ARBA00022771"/>
    </source>
</evidence>
<keyword evidence="3" id="KW-0862">Zinc</keyword>
<reference evidence="6 7" key="1">
    <citation type="journal article" date="2014" name="PLoS ONE">
        <title>Global Analysis of Gene Expression Profiles in Physic Nut (Jatropha curcas L.) Seedlings Exposed to Salt Stress.</title>
        <authorList>
            <person name="Zhang L."/>
            <person name="Zhang C."/>
            <person name="Wu P."/>
            <person name="Chen Y."/>
            <person name="Li M."/>
            <person name="Jiang H."/>
            <person name="Wu G."/>
        </authorList>
    </citation>
    <scope>NUCLEOTIDE SEQUENCE [LARGE SCALE GENOMIC DNA]</scope>
    <source>
        <strain evidence="7">cv. GZQX0401</strain>
        <tissue evidence="6">Young leaves</tissue>
    </source>
</reference>
<dbReference type="PROSITE" id="PS50199">
    <property type="entry name" value="ZF_RANBP2_2"/>
    <property type="match status" value="4"/>
</dbReference>
<dbReference type="InterPro" id="IPR001876">
    <property type="entry name" value="Znf_RanBP2"/>
</dbReference>
<dbReference type="AlphaFoldDB" id="A0A067JIZ0"/>
<feature type="domain" description="RanBP2-type" evidence="5">
    <location>
        <begin position="276"/>
        <end position="305"/>
    </location>
</feature>
<dbReference type="GO" id="GO:0005737">
    <property type="term" value="C:cytoplasm"/>
    <property type="evidence" value="ECO:0007669"/>
    <property type="project" value="TreeGrafter"/>
</dbReference>
<sequence length="432" mass="49561">MSASKFLLSGNLLFRPNTHKTLFPIPSFFSSKSLHSHRYCSSAVLDTVDSDNTETPNSLSQEHHPWPEWVTFVDRLKTNGYFANIKNDSGTESIYKDVNQLKDPCLSFARDRYDLFKLLSVDDIQKVVESGCPNLLRKAVNSAKRLRAYVRVEEQDVCSTCNLRGSCDRAYVILKNYEEDPRTVDIVRLLMFYALDPLVISGQEKPPGREAVEAAIRKLLSDLIELSQKTPGPPLSKPSAKAVNWKEQERRFGGDNQPPLSDTLSDVKLSQDVEMKRGDWICPKCNFMNFSRNTRCLKCKEEGPNQINAVDSEMKKGDWICSKCDFMNFARNIRCLKCKTEGPKKVDGVNDVEMKKGDWNCPQCEFMNFASKKKCMRCQEPRPKRQLNPGEWECPSCNFLNFSRNASCLKCKCERPNEAKTEYEEQIWRSPY</sequence>
<dbReference type="EMBL" id="KK915170">
    <property type="protein sequence ID" value="KDP23941.1"/>
    <property type="molecule type" value="Genomic_DNA"/>
</dbReference>
<name>A0A067JIZ0_JATCU</name>
<dbReference type="PANTHER" id="PTHR23111:SF40">
    <property type="entry name" value="RNA-BINDING PROTEIN INVOLVED IN HETEROCHROMATIN ASSEMBLY-RELATED"/>
    <property type="match status" value="1"/>
</dbReference>
<evidence type="ECO:0000256" key="4">
    <source>
        <dbReference type="PROSITE-ProRule" id="PRU00322"/>
    </source>
</evidence>
<dbReference type="SMART" id="SM00547">
    <property type="entry name" value="ZnF_RBZ"/>
    <property type="match status" value="4"/>
</dbReference>
<dbReference type="Proteomes" id="UP000027138">
    <property type="component" value="Unassembled WGS sequence"/>
</dbReference>
<feature type="domain" description="RanBP2-type" evidence="5">
    <location>
        <begin position="388"/>
        <end position="417"/>
    </location>
</feature>
<keyword evidence="1" id="KW-0479">Metal-binding</keyword>
<dbReference type="Gene3D" id="4.10.1060.10">
    <property type="entry name" value="Zinc finger, RanBP2-type"/>
    <property type="match status" value="4"/>
</dbReference>
<dbReference type="GO" id="GO:0003729">
    <property type="term" value="F:mRNA binding"/>
    <property type="evidence" value="ECO:0007669"/>
    <property type="project" value="TreeGrafter"/>
</dbReference>
<evidence type="ECO:0000313" key="7">
    <source>
        <dbReference type="Proteomes" id="UP000027138"/>
    </source>
</evidence>
<dbReference type="GO" id="GO:0008270">
    <property type="term" value="F:zinc ion binding"/>
    <property type="evidence" value="ECO:0007669"/>
    <property type="project" value="UniProtKB-KW"/>
</dbReference>
<dbReference type="InterPro" id="IPR036443">
    <property type="entry name" value="Znf_RanBP2_sf"/>
</dbReference>
<keyword evidence="7" id="KW-1185">Reference proteome</keyword>
<evidence type="ECO:0000259" key="5">
    <source>
        <dbReference type="PROSITE" id="PS50199"/>
    </source>
</evidence>
<dbReference type="PROSITE" id="PS01358">
    <property type="entry name" value="ZF_RANBP2_1"/>
    <property type="match status" value="3"/>
</dbReference>
<evidence type="ECO:0000313" key="6">
    <source>
        <dbReference type="EMBL" id="KDP23941.1"/>
    </source>
</evidence>
<dbReference type="OrthoDB" id="448399at2759"/>
<dbReference type="SUPFAM" id="SSF90209">
    <property type="entry name" value="Ran binding protein zinc finger-like"/>
    <property type="match status" value="3"/>
</dbReference>
<proteinExistence type="predicted"/>
<evidence type="ECO:0000256" key="3">
    <source>
        <dbReference type="ARBA" id="ARBA00022833"/>
    </source>
</evidence>
<accession>A0A067JIZ0</accession>
<dbReference type="Pfam" id="PF20864">
    <property type="entry name" value="Zn_ribbon_TEX13"/>
    <property type="match status" value="1"/>
</dbReference>
<feature type="domain" description="RanBP2-type" evidence="5">
    <location>
        <begin position="315"/>
        <end position="344"/>
    </location>
</feature>
<dbReference type="PANTHER" id="PTHR23111">
    <property type="entry name" value="ZINC FINGER PROTEIN"/>
    <property type="match status" value="1"/>
</dbReference>
<dbReference type="Pfam" id="PF00641">
    <property type="entry name" value="Zn_ribbon_RanBP"/>
    <property type="match status" value="3"/>
</dbReference>
<keyword evidence="2 4" id="KW-0863">Zinc-finger</keyword>
<gene>
    <name evidence="6" type="ORF">JCGZ_27101</name>
</gene>
<evidence type="ECO:0000256" key="1">
    <source>
        <dbReference type="ARBA" id="ARBA00022723"/>
    </source>
</evidence>
<dbReference type="InterPro" id="IPR049534">
    <property type="entry name" value="TEX13A/C/D_Znf"/>
</dbReference>
<feature type="domain" description="RanBP2-type" evidence="5">
    <location>
        <begin position="355"/>
        <end position="384"/>
    </location>
</feature>
<dbReference type="STRING" id="180498.A0A067JIZ0"/>
<protein>
    <recommendedName>
        <fullName evidence="5">RanBP2-type domain-containing protein</fullName>
    </recommendedName>
</protein>